<dbReference type="OrthoDB" id="782151at2759"/>
<gene>
    <name evidence="2" type="ORF">J5N97_005703</name>
</gene>
<feature type="compositionally biased region" description="Basic and acidic residues" evidence="1">
    <location>
        <begin position="143"/>
        <end position="174"/>
    </location>
</feature>
<comment type="caution">
    <text evidence="2">The sequence shown here is derived from an EMBL/GenBank/DDBJ whole genome shotgun (WGS) entry which is preliminary data.</text>
</comment>
<dbReference type="Proteomes" id="UP001085076">
    <property type="component" value="Miscellaneous, Linkage group lg01"/>
</dbReference>
<evidence type="ECO:0000256" key="1">
    <source>
        <dbReference type="SAM" id="MobiDB-lite"/>
    </source>
</evidence>
<evidence type="ECO:0000313" key="3">
    <source>
        <dbReference type="Proteomes" id="UP001085076"/>
    </source>
</evidence>
<organism evidence="2 3">
    <name type="scientific">Dioscorea zingiberensis</name>
    <dbReference type="NCBI Taxonomy" id="325984"/>
    <lineage>
        <taxon>Eukaryota</taxon>
        <taxon>Viridiplantae</taxon>
        <taxon>Streptophyta</taxon>
        <taxon>Embryophyta</taxon>
        <taxon>Tracheophyta</taxon>
        <taxon>Spermatophyta</taxon>
        <taxon>Magnoliopsida</taxon>
        <taxon>Liliopsida</taxon>
        <taxon>Dioscoreales</taxon>
        <taxon>Dioscoreaceae</taxon>
        <taxon>Dioscorea</taxon>
    </lineage>
</organism>
<reference evidence="2" key="2">
    <citation type="journal article" date="2022" name="Hortic Res">
        <title>The genome of Dioscorea zingiberensis sheds light on the biosynthesis, origin and evolution of the medicinally important diosgenin saponins.</title>
        <authorList>
            <person name="Li Y."/>
            <person name="Tan C."/>
            <person name="Li Z."/>
            <person name="Guo J."/>
            <person name="Li S."/>
            <person name="Chen X."/>
            <person name="Wang C."/>
            <person name="Dai X."/>
            <person name="Yang H."/>
            <person name="Song W."/>
            <person name="Hou L."/>
            <person name="Xu J."/>
            <person name="Tong Z."/>
            <person name="Xu A."/>
            <person name="Yuan X."/>
            <person name="Wang W."/>
            <person name="Yang Q."/>
            <person name="Chen L."/>
            <person name="Sun Z."/>
            <person name="Wang K."/>
            <person name="Pan B."/>
            <person name="Chen J."/>
            <person name="Bao Y."/>
            <person name="Liu F."/>
            <person name="Qi X."/>
            <person name="Gang D.R."/>
            <person name="Wen J."/>
            <person name="Li J."/>
        </authorList>
    </citation>
    <scope>NUCLEOTIDE SEQUENCE</scope>
    <source>
        <strain evidence="2">Dzin_1.0</strain>
    </source>
</reference>
<feature type="compositionally biased region" description="Polar residues" evidence="1">
    <location>
        <begin position="89"/>
        <end position="98"/>
    </location>
</feature>
<evidence type="ECO:0000313" key="2">
    <source>
        <dbReference type="EMBL" id="KAJ0987347.1"/>
    </source>
</evidence>
<feature type="compositionally biased region" description="Basic residues" evidence="1">
    <location>
        <begin position="35"/>
        <end position="51"/>
    </location>
</feature>
<feature type="region of interest" description="Disordered" evidence="1">
    <location>
        <begin position="24"/>
        <end position="115"/>
    </location>
</feature>
<name>A0A9D5HTA4_9LILI</name>
<feature type="compositionally biased region" description="Low complexity" evidence="1">
    <location>
        <begin position="55"/>
        <end position="69"/>
    </location>
</feature>
<proteinExistence type="predicted"/>
<dbReference type="AlphaFoldDB" id="A0A9D5HTA4"/>
<keyword evidence="3" id="KW-1185">Reference proteome</keyword>
<accession>A0A9D5HTA4</accession>
<feature type="region of interest" description="Disordered" evidence="1">
    <location>
        <begin position="130"/>
        <end position="174"/>
    </location>
</feature>
<dbReference type="EMBL" id="JAGGNH010000001">
    <property type="protein sequence ID" value="KAJ0987347.1"/>
    <property type="molecule type" value="Genomic_DNA"/>
</dbReference>
<protein>
    <submittedName>
        <fullName evidence="2">Uncharacterized protein</fullName>
    </submittedName>
</protein>
<sequence length="199" mass="21555">MEELKKSSSAYLSELRLEDSWSAISFSDPCPCCGSKKRRSRQPLSGPRKKLLVFNAPSTPLSSPPAAAALPPPNSSPVIAVSPAPSQPLNPRSTSISSGRDFFQSPMRLSPPPGWRPIASLSPPELAMTGDRRLERSGSSAGEETRMEEKTVSCLAVERKEDGGKEREESVTQGHHCEEISVSVRCDCGTAREIILRSH</sequence>
<reference evidence="2" key="1">
    <citation type="submission" date="2021-03" db="EMBL/GenBank/DDBJ databases">
        <authorList>
            <person name="Li Z."/>
            <person name="Yang C."/>
        </authorList>
    </citation>
    <scope>NUCLEOTIDE SEQUENCE</scope>
    <source>
        <strain evidence="2">Dzin_1.0</strain>
        <tissue evidence="2">Leaf</tissue>
    </source>
</reference>